<keyword evidence="2" id="KW-1185">Reference proteome</keyword>
<accession>A0ABV8EX56</accession>
<dbReference type="EMBL" id="JBHSBC010000008">
    <property type="protein sequence ID" value="MFC3980201.1"/>
    <property type="molecule type" value="Genomic_DNA"/>
</dbReference>
<dbReference type="RefSeq" id="WP_386189185.1">
    <property type="nucleotide sequence ID" value="NZ_JBHSBC010000008.1"/>
</dbReference>
<sequence>MTTPEQVRPFADVLRDIRNGQVSDEAAAAMQQLVAAVREHGKKGTVTLTLTVEPMKGNEAALMVVGEVTVKAPKAPPRAAVFFADTAGNLLRDDPRQAAIPGLRVLDKTTDQPKDIAK</sequence>
<organism evidence="1 2">
    <name type="scientific">Streptosporangium jomthongense</name>
    <dbReference type="NCBI Taxonomy" id="1193683"/>
    <lineage>
        <taxon>Bacteria</taxon>
        <taxon>Bacillati</taxon>
        <taxon>Actinomycetota</taxon>
        <taxon>Actinomycetes</taxon>
        <taxon>Streptosporangiales</taxon>
        <taxon>Streptosporangiaceae</taxon>
        <taxon>Streptosporangium</taxon>
    </lineage>
</organism>
<proteinExistence type="predicted"/>
<evidence type="ECO:0000313" key="2">
    <source>
        <dbReference type="Proteomes" id="UP001595698"/>
    </source>
</evidence>
<name>A0ABV8EX56_9ACTN</name>
<gene>
    <name evidence="1" type="ORF">ACFOYY_08730</name>
</gene>
<evidence type="ECO:0000313" key="1">
    <source>
        <dbReference type="EMBL" id="MFC3980201.1"/>
    </source>
</evidence>
<reference evidence="2" key="1">
    <citation type="journal article" date="2019" name="Int. J. Syst. Evol. Microbiol.">
        <title>The Global Catalogue of Microorganisms (GCM) 10K type strain sequencing project: providing services to taxonomists for standard genome sequencing and annotation.</title>
        <authorList>
            <consortium name="The Broad Institute Genomics Platform"/>
            <consortium name="The Broad Institute Genome Sequencing Center for Infectious Disease"/>
            <person name="Wu L."/>
            <person name="Ma J."/>
        </authorList>
    </citation>
    <scope>NUCLEOTIDE SEQUENCE [LARGE SCALE GENOMIC DNA]</scope>
    <source>
        <strain evidence="2">TBRC 7912</strain>
    </source>
</reference>
<dbReference type="Proteomes" id="UP001595698">
    <property type="component" value="Unassembled WGS sequence"/>
</dbReference>
<protein>
    <submittedName>
        <fullName evidence="1">Uncharacterized protein</fullName>
    </submittedName>
</protein>
<comment type="caution">
    <text evidence="1">The sequence shown here is derived from an EMBL/GenBank/DDBJ whole genome shotgun (WGS) entry which is preliminary data.</text>
</comment>